<dbReference type="InterPro" id="IPR001647">
    <property type="entry name" value="HTH_TetR"/>
</dbReference>
<keyword evidence="2 4" id="KW-0238">DNA-binding</keyword>
<dbReference type="PANTHER" id="PTHR30055:SF148">
    <property type="entry name" value="TETR-FAMILY TRANSCRIPTIONAL REGULATOR"/>
    <property type="match status" value="1"/>
</dbReference>
<feature type="compositionally biased region" description="Low complexity" evidence="5">
    <location>
        <begin position="1"/>
        <end position="24"/>
    </location>
</feature>
<dbReference type="InterPro" id="IPR050109">
    <property type="entry name" value="HTH-type_TetR-like_transc_reg"/>
</dbReference>
<accession>A0ABP9A7Z2</accession>
<dbReference type="RefSeq" id="WP_345410894.1">
    <property type="nucleotide sequence ID" value="NZ_BAABHO010000003.1"/>
</dbReference>
<reference evidence="8" key="1">
    <citation type="journal article" date="2019" name="Int. J. Syst. Evol. Microbiol.">
        <title>The Global Catalogue of Microorganisms (GCM) 10K type strain sequencing project: providing services to taxonomists for standard genome sequencing and annotation.</title>
        <authorList>
            <consortium name="The Broad Institute Genomics Platform"/>
            <consortium name="The Broad Institute Genome Sequencing Center for Infectious Disease"/>
            <person name="Wu L."/>
            <person name="Ma J."/>
        </authorList>
    </citation>
    <scope>NUCLEOTIDE SEQUENCE [LARGE SCALE GENOMIC DNA]</scope>
    <source>
        <strain evidence="8">JCM 17979</strain>
    </source>
</reference>
<evidence type="ECO:0000259" key="6">
    <source>
        <dbReference type="PROSITE" id="PS50977"/>
    </source>
</evidence>
<evidence type="ECO:0000256" key="3">
    <source>
        <dbReference type="ARBA" id="ARBA00023163"/>
    </source>
</evidence>
<dbReference type="Pfam" id="PF00440">
    <property type="entry name" value="TetR_N"/>
    <property type="match status" value="1"/>
</dbReference>
<sequence>MPPADPGAGPAPAAPTASGRTRPPSDGSSNGRPRNAEIDRHVLEVALRHLRAGGLPGLSVAAVAEEAGTTRAAVYRRWAGRTELALAALGTIAHDPEPAPTGDPFEDLVAELERFRHFVATHDATALVAVMLLEGTDGRVCEHVREQLLAPRHRRLRACLRAGVEAGAVRAQADRGTAEDLLAASWLAHALRGEDLPDDWAHRTASMVWAACGGVPHAS</sequence>
<gene>
    <name evidence="7" type="ORF">GCM10023200_05870</name>
</gene>
<dbReference type="PANTHER" id="PTHR30055">
    <property type="entry name" value="HTH-TYPE TRANSCRIPTIONAL REGULATOR RUTR"/>
    <property type="match status" value="1"/>
</dbReference>
<proteinExistence type="predicted"/>
<keyword evidence="1" id="KW-0805">Transcription regulation</keyword>
<dbReference type="InterPro" id="IPR009057">
    <property type="entry name" value="Homeodomain-like_sf"/>
</dbReference>
<evidence type="ECO:0000256" key="5">
    <source>
        <dbReference type="SAM" id="MobiDB-lite"/>
    </source>
</evidence>
<dbReference type="Proteomes" id="UP001500928">
    <property type="component" value="Unassembled WGS sequence"/>
</dbReference>
<dbReference type="InterPro" id="IPR011075">
    <property type="entry name" value="TetR_C"/>
</dbReference>
<dbReference type="Gene3D" id="1.10.10.60">
    <property type="entry name" value="Homeodomain-like"/>
    <property type="match status" value="1"/>
</dbReference>
<feature type="region of interest" description="Disordered" evidence="5">
    <location>
        <begin position="1"/>
        <end position="36"/>
    </location>
</feature>
<dbReference type="EMBL" id="BAABHO010000003">
    <property type="protein sequence ID" value="GAA4776018.1"/>
    <property type="molecule type" value="Genomic_DNA"/>
</dbReference>
<keyword evidence="8" id="KW-1185">Reference proteome</keyword>
<comment type="caution">
    <text evidence="7">The sequence shown here is derived from an EMBL/GenBank/DDBJ whole genome shotgun (WGS) entry which is preliminary data.</text>
</comment>
<dbReference type="Gene3D" id="1.10.357.10">
    <property type="entry name" value="Tetracycline Repressor, domain 2"/>
    <property type="match status" value="1"/>
</dbReference>
<evidence type="ECO:0000256" key="1">
    <source>
        <dbReference type="ARBA" id="ARBA00023015"/>
    </source>
</evidence>
<evidence type="ECO:0000256" key="4">
    <source>
        <dbReference type="PROSITE-ProRule" id="PRU00335"/>
    </source>
</evidence>
<keyword evidence="3" id="KW-0804">Transcription</keyword>
<organism evidence="7 8">
    <name type="scientific">Actinomycetospora chlora</name>
    <dbReference type="NCBI Taxonomy" id="663608"/>
    <lineage>
        <taxon>Bacteria</taxon>
        <taxon>Bacillati</taxon>
        <taxon>Actinomycetota</taxon>
        <taxon>Actinomycetes</taxon>
        <taxon>Pseudonocardiales</taxon>
        <taxon>Pseudonocardiaceae</taxon>
        <taxon>Actinomycetospora</taxon>
    </lineage>
</organism>
<dbReference type="Pfam" id="PF16859">
    <property type="entry name" value="TetR_C_11"/>
    <property type="match status" value="1"/>
</dbReference>
<evidence type="ECO:0000313" key="8">
    <source>
        <dbReference type="Proteomes" id="UP001500928"/>
    </source>
</evidence>
<protein>
    <submittedName>
        <fullName evidence="7">TetR/AcrR family transcriptional regulator</fullName>
    </submittedName>
</protein>
<dbReference type="SUPFAM" id="SSF46689">
    <property type="entry name" value="Homeodomain-like"/>
    <property type="match status" value="1"/>
</dbReference>
<feature type="DNA-binding region" description="H-T-H motif" evidence="4">
    <location>
        <begin position="59"/>
        <end position="78"/>
    </location>
</feature>
<dbReference type="InterPro" id="IPR036271">
    <property type="entry name" value="Tet_transcr_reg_TetR-rel_C_sf"/>
</dbReference>
<evidence type="ECO:0000256" key="2">
    <source>
        <dbReference type="ARBA" id="ARBA00023125"/>
    </source>
</evidence>
<dbReference type="SUPFAM" id="SSF48498">
    <property type="entry name" value="Tetracyclin repressor-like, C-terminal domain"/>
    <property type="match status" value="1"/>
</dbReference>
<dbReference type="PROSITE" id="PS50977">
    <property type="entry name" value="HTH_TETR_2"/>
    <property type="match status" value="1"/>
</dbReference>
<feature type="domain" description="HTH tetR-type" evidence="6">
    <location>
        <begin position="36"/>
        <end position="96"/>
    </location>
</feature>
<name>A0ABP9A7Z2_9PSEU</name>
<evidence type="ECO:0000313" key="7">
    <source>
        <dbReference type="EMBL" id="GAA4776018.1"/>
    </source>
</evidence>